<keyword evidence="1" id="KW-1133">Transmembrane helix</keyword>
<proteinExistence type="predicted"/>
<feature type="transmembrane region" description="Helical" evidence="1">
    <location>
        <begin position="27"/>
        <end position="49"/>
    </location>
</feature>
<sequence length="107" mass="12530">MVFIQQKEGKMDELTLTEFILIRGPEIIYWVFTGLGAIVTLYMIGFFLYSGVTIFDNGQKKEMPFRYKVSYVLVVAALMPYFYIVFIKELLLMWSQYRQASWSPVSA</sequence>
<evidence type="ECO:0000256" key="1">
    <source>
        <dbReference type="SAM" id="Phobius"/>
    </source>
</evidence>
<keyword evidence="3" id="KW-1185">Reference proteome</keyword>
<comment type="caution">
    <text evidence="2">The sequence shown here is derived from an EMBL/GenBank/DDBJ whole genome shotgun (WGS) entry which is preliminary data.</text>
</comment>
<protein>
    <submittedName>
        <fullName evidence="2">Uncharacterized protein</fullName>
    </submittedName>
</protein>
<name>A0ABQ1T2B4_9GAMM</name>
<dbReference type="Proteomes" id="UP000606498">
    <property type="component" value="Unassembled WGS sequence"/>
</dbReference>
<organism evidence="2 3">
    <name type="scientific">Shewanella carassii</name>
    <dbReference type="NCBI Taxonomy" id="1987584"/>
    <lineage>
        <taxon>Bacteria</taxon>
        <taxon>Pseudomonadati</taxon>
        <taxon>Pseudomonadota</taxon>
        <taxon>Gammaproteobacteria</taxon>
        <taxon>Alteromonadales</taxon>
        <taxon>Shewanellaceae</taxon>
        <taxon>Shewanella</taxon>
    </lineage>
</organism>
<keyword evidence="1" id="KW-0812">Transmembrane</keyword>
<accession>A0ABQ1T2B4</accession>
<evidence type="ECO:0000313" key="3">
    <source>
        <dbReference type="Proteomes" id="UP000606498"/>
    </source>
</evidence>
<keyword evidence="1" id="KW-0472">Membrane</keyword>
<reference evidence="3" key="1">
    <citation type="journal article" date="2019" name="Int. J. Syst. Evol. Microbiol.">
        <title>The Global Catalogue of Microorganisms (GCM) 10K type strain sequencing project: providing services to taxonomists for standard genome sequencing and annotation.</title>
        <authorList>
            <consortium name="The Broad Institute Genomics Platform"/>
            <consortium name="The Broad Institute Genome Sequencing Center for Infectious Disease"/>
            <person name="Wu L."/>
            <person name="Ma J."/>
        </authorList>
    </citation>
    <scope>NUCLEOTIDE SEQUENCE [LARGE SCALE GENOMIC DNA]</scope>
    <source>
        <strain evidence="3">CGMCC 1.16033</strain>
    </source>
</reference>
<dbReference type="EMBL" id="BMKO01000002">
    <property type="protein sequence ID" value="GGE70763.1"/>
    <property type="molecule type" value="Genomic_DNA"/>
</dbReference>
<evidence type="ECO:0000313" key="2">
    <source>
        <dbReference type="EMBL" id="GGE70763.1"/>
    </source>
</evidence>
<feature type="transmembrane region" description="Helical" evidence="1">
    <location>
        <begin position="69"/>
        <end position="87"/>
    </location>
</feature>
<gene>
    <name evidence="2" type="ORF">GCM10011520_09310</name>
</gene>